<feature type="signal peptide" evidence="2">
    <location>
        <begin position="1"/>
        <end position="18"/>
    </location>
</feature>
<keyword evidence="1" id="KW-0472">Membrane</keyword>
<dbReference type="EMBL" id="CAXLJM020000035">
    <property type="protein sequence ID" value="CAL8103742.1"/>
    <property type="molecule type" value="Genomic_DNA"/>
</dbReference>
<feature type="transmembrane region" description="Helical" evidence="1">
    <location>
        <begin position="58"/>
        <end position="78"/>
    </location>
</feature>
<evidence type="ECO:0000256" key="2">
    <source>
        <dbReference type="SAM" id="SignalP"/>
    </source>
</evidence>
<feature type="transmembrane region" description="Helical" evidence="1">
    <location>
        <begin position="166"/>
        <end position="190"/>
    </location>
</feature>
<protein>
    <submittedName>
        <fullName evidence="3">Uncharacterized protein</fullName>
    </submittedName>
</protein>
<feature type="chain" id="PRO_5045789585" evidence="2">
    <location>
        <begin position="19"/>
        <end position="260"/>
    </location>
</feature>
<keyword evidence="4" id="KW-1185">Reference proteome</keyword>
<evidence type="ECO:0000313" key="3">
    <source>
        <dbReference type="EMBL" id="CAL8103742.1"/>
    </source>
</evidence>
<keyword evidence="1" id="KW-0812">Transmembrane</keyword>
<reference evidence="3 4" key="1">
    <citation type="submission" date="2024-08" db="EMBL/GenBank/DDBJ databases">
        <authorList>
            <person name="Cucini C."/>
            <person name="Frati F."/>
        </authorList>
    </citation>
    <scope>NUCLEOTIDE SEQUENCE [LARGE SCALE GENOMIC DNA]</scope>
</reference>
<dbReference type="Proteomes" id="UP001642540">
    <property type="component" value="Unassembled WGS sequence"/>
</dbReference>
<accession>A0ABP1QI03</accession>
<comment type="caution">
    <text evidence="3">The sequence shown here is derived from an EMBL/GenBank/DDBJ whole genome shotgun (WGS) entry which is preliminary data.</text>
</comment>
<proteinExistence type="predicted"/>
<keyword evidence="2" id="KW-0732">Signal</keyword>
<evidence type="ECO:0000313" key="4">
    <source>
        <dbReference type="Proteomes" id="UP001642540"/>
    </source>
</evidence>
<keyword evidence="1" id="KW-1133">Transmembrane helix</keyword>
<name>A0ABP1QI03_9HEXA</name>
<gene>
    <name evidence="3" type="ORF">ODALV1_LOCUS11541</name>
</gene>
<organism evidence="3 4">
    <name type="scientific">Orchesella dallaii</name>
    <dbReference type="NCBI Taxonomy" id="48710"/>
    <lineage>
        <taxon>Eukaryota</taxon>
        <taxon>Metazoa</taxon>
        <taxon>Ecdysozoa</taxon>
        <taxon>Arthropoda</taxon>
        <taxon>Hexapoda</taxon>
        <taxon>Collembola</taxon>
        <taxon>Entomobryomorpha</taxon>
        <taxon>Entomobryoidea</taxon>
        <taxon>Orchesellidae</taxon>
        <taxon>Orchesellinae</taxon>
        <taxon>Orchesella</taxon>
    </lineage>
</organism>
<sequence>MVKFIILFCNLLKHSFHGAAVCMGLISTLMPSSPFNLFHVWVADQSLGNSDDRASLSIFWRVLTGVFHYVVWKLGLVLSEMTTTLTYLVSLDSLCAAVRMYGWQMSVGSYTEGKQKTAILYRNIQIITSAYNELTKNSLQVTCLLGLVVAETTCIYLSLKVISTKQLVVLGVSFIVVLNSGLGVLIFFGLGAQIFNDAGITVQKLRSTSYYRVSKWYRKLVKSFYIVRIRFSASNFFEPLTPLVIEEFCVTNAISLLLLT</sequence>
<evidence type="ECO:0000256" key="1">
    <source>
        <dbReference type="SAM" id="Phobius"/>
    </source>
</evidence>